<dbReference type="InterPro" id="IPR003644">
    <property type="entry name" value="Calx_beta"/>
</dbReference>
<evidence type="ECO:0000256" key="8">
    <source>
        <dbReference type="ARBA" id="ARBA00023273"/>
    </source>
</evidence>
<feature type="coiled-coil region" evidence="9">
    <location>
        <begin position="3186"/>
        <end position="3240"/>
    </location>
</feature>
<evidence type="ECO:0000256" key="7">
    <source>
        <dbReference type="ARBA" id="ARBA00023069"/>
    </source>
</evidence>
<dbReference type="Proteomes" id="UP000551616">
    <property type="component" value="Unassembled WGS sequence"/>
</dbReference>
<dbReference type="InterPro" id="IPR006141">
    <property type="entry name" value="Intein_N"/>
</dbReference>
<comment type="caution">
    <text evidence="14">The sequence shown here is derived from an EMBL/GenBank/DDBJ whole genome shotgun (WGS) entry which is preliminary data.</text>
</comment>
<dbReference type="PANTHER" id="PTHR37833">
    <property type="entry name" value="LIPOPROTEIN-RELATED"/>
    <property type="match status" value="1"/>
</dbReference>
<accession>A0A7V8V8K9</accession>
<dbReference type="InterPro" id="IPR038081">
    <property type="entry name" value="CalX-like_sf"/>
</dbReference>
<feature type="region of interest" description="Disordered" evidence="10">
    <location>
        <begin position="29"/>
        <end position="61"/>
    </location>
</feature>
<dbReference type="GO" id="GO:0005737">
    <property type="term" value="C:cytoplasm"/>
    <property type="evidence" value="ECO:0007669"/>
    <property type="project" value="UniProtKB-SubCell"/>
</dbReference>
<feature type="domain" description="Hint" evidence="12">
    <location>
        <begin position="5086"/>
        <end position="5181"/>
    </location>
</feature>
<dbReference type="CDD" id="cd00081">
    <property type="entry name" value="Hint"/>
    <property type="match status" value="1"/>
</dbReference>
<keyword evidence="7" id="KW-0969">Cilium</keyword>
<evidence type="ECO:0000256" key="2">
    <source>
        <dbReference type="ARBA" id="ARBA00004496"/>
    </source>
</evidence>
<dbReference type="InterPro" id="IPR036844">
    <property type="entry name" value="Hint_dom_sf"/>
</dbReference>
<evidence type="ECO:0000256" key="1">
    <source>
        <dbReference type="ARBA" id="ARBA00004138"/>
    </source>
</evidence>
<evidence type="ECO:0000313" key="15">
    <source>
        <dbReference type="Proteomes" id="UP000551616"/>
    </source>
</evidence>
<keyword evidence="3" id="KW-0963">Cytoplasm</keyword>
<dbReference type="GO" id="GO:0016020">
    <property type="term" value="C:membrane"/>
    <property type="evidence" value="ECO:0007669"/>
    <property type="project" value="InterPro"/>
</dbReference>
<dbReference type="PROSITE" id="PS50817">
    <property type="entry name" value="INTEIN_N_TER"/>
    <property type="match status" value="1"/>
</dbReference>
<evidence type="ECO:0000256" key="3">
    <source>
        <dbReference type="ARBA" id="ARBA00022490"/>
    </source>
</evidence>
<dbReference type="SUPFAM" id="SSF51294">
    <property type="entry name" value="Hedgehog/intein (Hint) domain"/>
    <property type="match status" value="1"/>
</dbReference>
<dbReference type="InterPro" id="IPR003587">
    <property type="entry name" value="Hint_dom_N"/>
</dbReference>
<gene>
    <name evidence="14" type="ORF">HOV93_38860</name>
</gene>
<dbReference type="GO" id="GO:0007154">
    <property type="term" value="P:cell communication"/>
    <property type="evidence" value="ECO:0007669"/>
    <property type="project" value="InterPro"/>
</dbReference>
<feature type="region of interest" description="Disordered" evidence="10">
    <location>
        <begin position="4774"/>
        <end position="4829"/>
    </location>
</feature>
<dbReference type="Gene3D" id="2.60.40.2030">
    <property type="match status" value="1"/>
</dbReference>
<name>A0A7V8V8K9_9BACT</name>
<feature type="domain" description="Dystroglycan-type cadherin-like" evidence="13">
    <location>
        <begin position="1642"/>
        <end position="1741"/>
    </location>
</feature>
<feature type="compositionally biased region" description="Polar residues" evidence="10">
    <location>
        <begin position="4047"/>
        <end position="4061"/>
    </location>
</feature>
<dbReference type="SUPFAM" id="SSF49313">
    <property type="entry name" value="Cadherin-like"/>
    <property type="match status" value="1"/>
</dbReference>
<feature type="domain" description="Dystroglycan-type cadherin-like" evidence="13">
    <location>
        <begin position="1240"/>
        <end position="1338"/>
    </location>
</feature>
<protein>
    <submittedName>
        <fullName evidence="14">Uncharacterized protein</fullName>
    </submittedName>
</protein>
<dbReference type="PROSITE" id="PS50818">
    <property type="entry name" value="INTEIN_C_TER"/>
    <property type="match status" value="1"/>
</dbReference>
<keyword evidence="6" id="KW-0106">Calcium</keyword>
<feature type="domain" description="Dystroglycan-type cadherin-like" evidence="13">
    <location>
        <begin position="1541"/>
        <end position="1641"/>
    </location>
</feature>
<evidence type="ECO:0000259" key="12">
    <source>
        <dbReference type="SMART" id="SM00306"/>
    </source>
</evidence>
<comment type="subcellular location">
    <subcellularLocation>
        <location evidence="1">Cell projection</location>
        <location evidence="1">Cilium</location>
    </subcellularLocation>
    <subcellularLocation>
        <location evidence="2">Cytoplasm</location>
    </subcellularLocation>
</comment>
<proteinExistence type="predicted"/>
<dbReference type="EMBL" id="JABRWO010000011">
    <property type="protein sequence ID" value="MBA2116694.1"/>
    <property type="molecule type" value="Genomic_DNA"/>
</dbReference>
<organism evidence="14 15">
    <name type="scientific">Bremerella alba</name>
    <dbReference type="NCBI Taxonomy" id="980252"/>
    <lineage>
        <taxon>Bacteria</taxon>
        <taxon>Pseudomonadati</taxon>
        <taxon>Planctomycetota</taxon>
        <taxon>Planctomycetia</taxon>
        <taxon>Pirellulales</taxon>
        <taxon>Pirellulaceae</taxon>
        <taxon>Bremerella</taxon>
    </lineage>
</organism>
<dbReference type="Gene3D" id="2.60.40.10">
    <property type="entry name" value="Immunoglobulins"/>
    <property type="match status" value="8"/>
</dbReference>
<feature type="region of interest" description="Disordered" evidence="10">
    <location>
        <begin position="4047"/>
        <end position="4067"/>
    </location>
</feature>
<dbReference type="Pfam" id="PF03160">
    <property type="entry name" value="Calx-beta"/>
    <property type="match status" value="1"/>
</dbReference>
<keyword evidence="4" id="KW-0732">Signal</keyword>
<evidence type="ECO:0000256" key="5">
    <source>
        <dbReference type="ARBA" id="ARBA00022737"/>
    </source>
</evidence>
<evidence type="ECO:0000256" key="10">
    <source>
        <dbReference type="SAM" id="MobiDB-lite"/>
    </source>
</evidence>
<evidence type="ECO:0000259" key="13">
    <source>
        <dbReference type="SMART" id="SM00736"/>
    </source>
</evidence>
<evidence type="ECO:0000259" key="11">
    <source>
        <dbReference type="SMART" id="SM00237"/>
    </source>
</evidence>
<feature type="compositionally biased region" description="Basic residues" evidence="10">
    <location>
        <begin position="48"/>
        <end position="61"/>
    </location>
</feature>
<dbReference type="SMART" id="SM00736">
    <property type="entry name" value="CADG"/>
    <property type="match status" value="5"/>
</dbReference>
<dbReference type="SUPFAM" id="SSF141072">
    <property type="entry name" value="CalX-like"/>
    <property type="match status" value="1"/>
</dbReference>
<keyword evidence="8" id="KW-0966">Cell projection</keyword>
<evidence type="ECO:0000256" key="9">
    <source>
        <dbReference type="SAM" id="Coils"/>
    </source>
</evidence>
<dbReference type="SMART" id="SM00237">
    <property type="entry name" value="Calx_beta"/>
    <property type="match status" value="1"/>
</dbReference>
<evidence type="ECO:0000313" key="14">
    <source>
        <dbReference type="EMBL" id="MBA2116694.1"/>
    </source>
</evidence>
<dbReference type="GO" id="GO:0005509">
    <property type="term" value="F:calcium ion binding"/>
    <property type="evidence" value="ECO:0007669"/>
    <property type="project" value="InterPro"/>
</dbReference>
<dbReference type="Pfam" id="PF07591">
    <property type="entry name" value="PT-HINT"/>
    <property type="match status" value="1"/>
</dbReference>
<dbReference type="NCBIfam" id="NF012200">
    <property type="entry name" value="choice_anch_D"/>
    <property type="match status" value="5"/>
</dbReference>
<evidence type="ECO:0000256" key="4">
    <source>
        <dbReference type="ARBA" id="ARBA00022729"/>
    </source>
</evidence>
<dbReference type="Gene3D" id="2.60.120.380">
    <property type="match status" value="3"/>
</dbReference>
<dbReference type="InterPro" id="IPR030934">
    <property type="entry name" value="Intein_C"/>
</dbReference>
<dbReference type="InterPro" id="IPR013783">
    <property type="entry name" value="Ig-like_fold"/>
</dbReference>
<reference evidence="14 15" key="1">
    <citation type="submission" date="2020-05" db="EMBL/GenBank/DDBJ databases">
        <title>Bremerella alba sp. nov., a novel planctomycete isolated from the surface of the macroalga Fucus spiralis.</title>
        <authorList>
            <person name="Godinho O."/>
            <person name="Botelho R."/>
            <person name="Albuquerque L."/>
            <person name="Wiegand S."/>
            <person name="Da Costa M.S."/>
            <person name="Lobo-Da-Cunha A."/>
            <person name="Jogler C."/>
            <person name="Lage O.M."/>
        </authorList>
    </citation>
    <scope>NUCLEOTIDE SEQUENCE [LARGE SCALE GENOMIC DNA]</scope>
    <source>
        <strain evidence="14 15">FF15</strain>
    </source>
</reference>
<dbReference type="SMART" id="SM00306">
    <property type="entry name" value="HintN"/>
    <property type="match status" value="1"/>
</dbReference>
<dbReference type="Gene3D" id="2.170.16.10">
    <property type="entry name" value="Hedgehog/Intein (Hint) domain"/>
    <property type="match status" value="1"/>
</dbReference>
<feature type="region of interest" description="Disordered" evidence="10">
    <location>
        <begin position="3660"/>
        <end position="3687"/>
    </location>
</feature>
<dbReference type="PANTHER" id="PTHR37833:SF1">
    <property type="entry name" value="SIGNAL PEPTIDE PROTEIN"/>
    <property type="match status" value="1"/>
</dbReference>
<dbReference type="Pfam" id="PF17963">
    <property type="entry name" value="Big_9"/>
    <property type="match status" value="1"/>
</dbReference>
<sequence>MARLPHWMALLLGLAKPPYFSCNLARSGENMSARGPRKSSLKTSAQSSRKKAQRQNRRKNRNCSIETLEVRKLLAADILSQENNDTISSAQAANIATSTEFVIEGYIGDGAYGTADVDMFQITLAPGETLSADIDSYVLDDGTNWSYGGYSHLRLFDSYGGEVADSYYYETNDPDSGYGGDPVLEYTSAYGGTYYLGVSSDGNDAYDSSYGGSGYGGSAFDYQLELNVDDGYGGAPEIDVYNDQYGGSIILDDYGSYAFGTTDLGTDLTRTFRVTNSGTDTLTLGSISTTSSFSVDSSFSSTSLGPGDEATFTIRFDADSVGTFNGTISFSTNDSDENPFNFDLSGTVTSSDIGDTRGTAQSVGLTPGTQTQIDSKIGDGAYGTADVDMFQVTLNAGETLSADIDSYVLDDGTNWSYGGYSHLRLFDSYGGEVADSYYYETNDPDSGYGGDPFMEYTSAYGGTYYLGVSTDGNDFYDPDYGGSGYSGSSFDYQLELNIEDAFTGSPEIDVNNDQYGGSVILDDYGSYAFGTTDLGTDLTRTFRVKNSGTDTLTLGSITTTSSFSVDSSFGSTSLAPGAYTTFTIRFDADSAGAFNGSVAFSTNDSDENPFNFDLSGSVTSSSDIGDTRSTAQSVSLTPGVQTQIDSKIGDGSYGTADVDMFQITLAAGETLSADIDSYVLDDGTNWSYGGYSHLRLFDSYGGEVADSYYYEANDPDSGYGGDPVLEYTSAYGGIYYLGISSDGNDSYDSGYGGSGYGGSSFDYQLELNIDDGYGGSPEITVYDDEYGGNSIVDGSGSFAFGTTDVGNPVTQTFRVTNDGDAPLTLGNIILPIGFGVYSGFGTTTLSPGQSTTFQLRLAAANPGNYGGSISFETNDSDEDPFDFIVSGVVDEYGGEPEITVLDELQASVTDDVSTVDFGSTDVGTPIDQVFTIHNDGDDDLTLNSSSMAVPSGWQVTQNFSTTVTPGNSTSFTLRFLATAAGTSSGTVSFLNNDIDEGTFSFDVTAVANVVSAPELTVLESGSSLQSGNSKVDFGNVSEHEFATRTIEIRNDGTQTLTLDTGSIQVPSGYQVVTLPASSVASGSSTTLVLKLASTTLGDFSGAIQFTSNDSDESPFSFDVTGDVVAHVPDMSINDQYTQEGNTATFTVTLSDTSSATISVDYATIANTATAGVDYTHVSGTLTFLPGETTKTIEVPILSDTDSESEELFSVQLSNVSGANLLGAVGEGHILDYLPPNEAPTVASPLADLTIDEDSATTVVELGNVFDDANLIYGDVLTYSVVSSDTDLASITIVGSELRIAPNPDQNGTATVTVTATDSEGLQVSDSFLLNVTPVNDSPERSGLVPDLFATMNDDPVVVDLSEFLTDVDDSLTYSATTPDGDLVATSVTGSELTVTLLADQFGTAEITVTGTDSQGLTTEDTFRVVITRTNAVPTVVSPIANMNVDEDFSTISVDLSTVFGDSDLINLSDSLTYQLRQNDNDLEADKLSIIDAYISQGNLILTPAPGVAGQATLTVRATDEFTEFVDETFTIIVNAINDAPEVVSPISDQASVMNGDPLTFDLGTVFTDKDLDTTGDSLTYSVADNTNATVVSASVSEGVLTLTPLTDQYGDSTLTIRATDAAGAYVDHVFDMSVAYQEQAPTVGNAISDMAFTEDGVPVLLDLSSVFSDADIAITGDSLTYSFSLAGDEIVSVELIDDQLTLTPISDASGVSSITVTATDTAGNLISDTFDFTLTPVDDLPQVLVDPLTLTYSEGVLYSLVDLTNILQDPDVPWSQDTVAYSVEANDNSALAATTITGGELRLDFTADTTGTVNLTLRATDGNSQYVETTLSIVIEAEATSFVGQIRDVELVNDTGSSSDKITSNAGVVGEVYGVNQDYQVVVEFDHNNDGIAEGTEILERPETIPVDYFVYDPRTTDETLEDYYGALTLRYRSALIDDLDIVTTYLAWDSFAYDIVAPNASFVTSSIGLVNDTGTNTSDKVTTDAELEGTVANHPYAQVELDLNGDDVADETVFADEEGNWSTVPLLTAYGAITIGHRTRHWDSESATFVAGPWNDFAFTLEPDAAPEIENFWLLEEALDDEPDGSPYVTSSPVLVGNLLEPVVEETIEEGTEESDLPIDSLQIISDLAYLEIEVDLDGDGNADVSVFTDENGAFTYAPKGLSDGSNTIQARSVRIDWRTGQNVYGTWKSYTFEFASAPIPEVEQLRLANDTGSSNTDQVTEDTTLTGRLSFIAGLPVGGEFVEFDHDGDDIIDGLAEIQTDGTFTYLPPGLAAGNHTIRARVTVWSDNDQDFVGGTWTSISIEKFIPVNTPATIAEFRLFNDNGVDPADGISTDPAVAGLISNDEGVSYMSVEFDHDGDGVVDGRTTAEENGEFVYVPLGVGQGTHTINARVREWDYYAQAFIYGTWEPTTFTIAQPVNDVAAITSLGLLSDTGTSSSDNTTANASLVGTVANVEGVSGLEIEFDQDNDGTADDRVFTDSVGNFYVDPYLLDFGTHTFQARVKEWDHYAGTYLTSGWTSITIVYEDQVNSAAEIIALGVSGAEDINGTLTSASTLIQGQIRNESQLAGITIEIDTDGDGTTDAYAQTDQRGRFEYQLPTPAAGSVSLDMRTREFDWETGSELIGSWQSLTFDFAPDLNEAAELVDVSLVNDTGELSDDLITTDSSIRGRITNDGALDGLQVQVDINGDGIFDQTATTNVDGEFQLDVVGLTPGEHTLKLRVKEYNEQNVALYSDWTAFNFELEAISLTNQSGVDALGLLNDTGLSDGDLSTADATLSGMLSGGLGTGNITIEFDHDGDGIIDGTTTSQSGGMFQYLPSNLESGYQSIQARIAGGGEWRTMEFVVSDMPDSTEAQDLASSIFNYQSAFDQIQVDYQSALDNISIDYSSRIAGAVDSYDSAIATATGSYDDAIQSADSQFDSVLSQAKAQLLAAQAAANAQFQIDMANFTGDKTQFEFNGFSVPDAIQFASANVPANSEMPTAPTYGSEPKPYYYEVDQDPLVKEALANQNTNRILETKESFRVLKQAETTIQQQAANGLATVITSSRVALNEALRDGKIQQKANESESNPEKADAISEFQHESAATNAIDEYGYFSPDEDSAWNYQNTLTEFPHLVEDDSLYDKLYFVALYNFVDPIFQDEWNEALASYNAVAGSETDPDILSSMRVTFWKDLDSRANQLRLSFIDELEEFQNEIARKRHELKKDLIRHKAKLDQKLIKSQAEEEIRKVESEFSATSAQTDMENAVARTQLQNEITTSSEKIDATIQYQSALNDAQHDAQSSASSARVNAILIQTTADGSLQASYQAGQAQQEASYNTQLRAEVQQYQNASSLSKATTNAEITNLRQAGLAEQSASRDTTSNESNDDMKDAIIDLINANEEFRTSEIKLYRDYELALEDANLDHVLDRISLYAQEQRDRSQFDSDQAQNSYLCENTYAPEIPESPGGNGYMGCSTWDGMGEFYAISVRYLGGIESAKTDADVAELDAMLDYYNGSSSSGEGDSTQGYYALLANYQNKVIDITSDYQKSVLSAQNNEAESNEEVDSETEKSVQQLQLNHRLAEVNVKHTLSINQAGLDVSHQSELISLQESFRSNRMTAHRSDLEAFNQQHNSAWSQMQLDNLDSYETNIADSVDSAIDGLMNQLAGFAETLSNAIADAEKTRAESSESDVSNANSEAREASRESNSAARRLAASFATKMIDHQATHDKALNDAQAALDSAQQAASIEYHKSVLQNALSPKLLNLEWVYQVPGNPPSETVADAVATQFENDLDAKEDYSITASSATKDHVHAVEDANVALANSYKTEATQYASDGKSNSDSLRESMAGIIKSLGGKLIGHSKTAANAAANAEKNYTVDSQQAETDLYDDITPAQNTHNQDVLVNQNNFSLGFFTDFVNQLTNAGASAGAILNAQAEQNLVQASNASSEGYSTAMNAAITALVSGMGSTANTYVSGLASAAQSMAQGQIASSSAYATAASAASIDAEKGAGDAESEFAHAEYLAYLDAMVAQVQAEATAAKSNADADHIWVTTVAPFKKARDLAVHNGTSETDADQQFNSSKESADTAHENAYKTNGQTQIEAVGNAVVSYATAYQGALTTRASAVGQVETGLVSAMNQAASTALQRVNSASSATLGKVKSAESQQASGLQNTLETYSLASNNAEIGRLTARQPAILAYAANTTTAQFTEHIATSNTQLAKSDAYLSANPGARASIENALAQGNAAFIAANESIALQRVQGIVTAQTNNELANVNLSASLQTSVSNLSDSYDGSVRSASSQLESAVQAKSSSYVESLLSARGTFENGRAEANSSIGTTMAEDYGQYLIDVATAWKTFQAETFDENPSAESNFDSALLNADLAQITNTAEASLTWSTTVSGKLGDFNSTSVSAKTGLLKSNATASKMFATNVAGKRKDLEIGLYSNLNSSNLAAMTEEMNYASAEVASFGIFISQQASSQQTAVAGIHSELSLPYTQTLVDRANAQVNATNALTSLQNQLYADATIAATSTAQANQSAAGAASQTTSQAEYSFSIALANSEHAKQSAIADSLGTSGSQLAQAIGSFQQSAAEAEKDFQIAVQTAQRQFENDNDETARDSAISAASSDREATLAQLSQSYISSVFSLEGNQATQLARELTTHQNNVGQASQQAVQSVFGAATTHANVTSGNESQLTQDIASLRKSFAQQQASASESALIAELSNNTDPWSVRLLAQEAARHAAADAIWAGYEDWASAQADADTESTIDMAAAEAAQLLAQSEAQINRNLQEMQARELAVESTGQAREQEQPSEAVAASEGVSPPTPVQGPANAPQILNKSSREEIKTSEGVSSEVARNIELTGFAIELLGPELGRTFAQNHGLRSLERLKAIVDHGWSIEVGGPRQSVDLQIDSHPQIKTILLDTYIETTHTSPQFHNTTKTATDIKEQAKRLNQLIREDKVTYNGNGIGNAFDDPIKGAVHSFGQSPFAIAAVGVVPVVGEVSDIYVMAHPDSTTFERTVAAGSLGVNILTAGFLPNFGGVVGRVARSSDEIAGAASGSTRAANELVTDSIDTVGEVVETQAKQVPNAVTSTAKSTENALDVVAGQLPTCFVAGTPVCTPNGSKNIENLKVGDVIWTRPEDDPSANIRESYIERVFELAGTILELRVNGHLIETTSEHPFYVVGDGWKPGHQLEPGDRLAGLSEDSSLVESVTVTEHQKKVYNLRVAEDHTYFIGGDDWGFAVWVHNSYSVKPNANGTFDILDDAGNVVKDGISDLPTANKYIQAFNNGGVNFADDFHRKIHSGDYYSELAGRKITKITALKNQYPDLAEIPNQIGRKTDPSVLARIQQNAEVAYANKGFDIIPDNRFGDVIRVRDGWVTWLYSLDGTFKSVVVN</sequence>
<keyword evidence="9" id="KW-0175">Coiled coil</keyword>
<dbReference type="Pfam" id="PF22544">
    <property type="entry name" value="HYDIN_VesB_CFA65-like_Ig"/>
    <property type="match status" value="2"/>
</dbReference>
<keyword evidence="5" id="KW-0677">Repeat</keyword>
<dbReference type="InterPro" id="IPR015919">
    <property type="entry name" value="Cadherin-like_sf"/>
</dbReference>
<feature type="domain" description="Dystroglycan-type cadherin-like" evidence="13">
    <location>
        <begin position="1339"/>
        <end position="1433"/>
    </location>
</feature>
<dbReference type="GO" id="GO:0016539">
    <property type="term" value="P:intein-mediated protein splicing"/>
    <property type="evidence" value="ECO:0007669"/>
    <property type="project" value="InterPro"/>
</dbReference>
<dbReference type="InterPro" id="IPR006644">
    <property type="entry name" value="Cadg"/>
</dbReference>
<dbReference type="InterPro" id="IPR053879">
    <property type="entry name" value="HYDIN_VesB_CFA65-like_Ig"/>
</dbReference>
<feature type="domain" description="Calx-beta" evidence="11">
    <location>
        <begin position="1125"/>
        <end position="1213"/>
    </location>
</feature>
<evidence type="ECO:0000256" key="6">
    <source>
        <dbReference type="ARBA" id="ARBA00022837"/>
    </source>
</evidence>
<keyword evidence="15" id="KW-1185">Reference proteome</keyword>
<feature type="domain" description="Dystroglycan-type cadherin-like" evidence="13">
    <location>
        <begin position="1434"/>
        <end position="1540"/>
    </location>
</feature>